<evidence type="ECO:0000256" key="4">
    <source>
        <dbReference type="ARBA" id="ARBA00022603"/>
    </source>
</evidence>
<evidence type="ECO:0000256" key="11">
    <source>
        <dbReference type="ARBA" id="ARBA00034137"/>
    </source>
</evidence>
<dbReference type="EMBL" id="AQQV01000003">
    <property type="protein sequence ID" value="ORE86401.1"/>
    <property type="molecule type" value="Genomic_DNA"/>
</dbReference>
<dbReference type="InterPro" id="IPR007318">
    <property type="entry name" value="Phopholipid_MeTrfase"/>
</dbReference>
<organism evidence="13 14">
    <name type="scientific">Oceanococcus atlanticus</name>
    <dbReference type="NCBI Taxonomy" id="1317117"/>
    <lineage>
        <taxon>Bacteria</taxon>
        <taxon>Pseudomonadati</taxon>
        <taxon>Pseudomonadota</taxon>
        <taxon>Gammaproteobacteria</taxon>
        <taxon>Chromatiales</taxon>
        <taxon>Oceanococcaceae</taxon>
        <taxon>Oceanococcus</taxon>
    </lineage>
</organism>
<dbReference type="Pfam" id="PF04191">
    <property type="entry name" value="PEMT"/>
    <property type="match status" value="1"/>
</dbReference>
<dbReference type="GO" id="GO:0032259">
    <property type="term" value="P:methylation"/>
    <property type="evidence" value="ECO:0007669"/>
    <property type="project" value="UniProtKB-KW"/>
</dbReference>
<dbReference type="EC" id="2.1.1.71" evidence="11"/>
<evidence type="ECO:0000256" key="2">
    <source>
        <dbReference type="ARBA" id="ARBA00004969"/>
    </source>
</evidence>
<dbReference type="PANTHER" id="PTHR15458">
    <property type="entry name" value="PHOSPHATIDYLETHANOLAMINE N-METHYLTRANSFERASE"/>
    <property type="match status" value="1"/>
</dbReference>
<comment type="pathway">
    <text evidence="2">Phospholipid metabolism; phosphatidylcholine biosynthesis.</text>
</comment>
<comment type="pathway">
    <text evidence="3">Lipid metabolism.</text>
</comment>
<evidence type="ECO:0000256" key="7">
    <source>
        <dbReference type="ARBA" id="ARBA00022692"/>
    </source>
</evidence>
<keyword evidence="5" id="KW-0808">Transferase</keyword>
<evidence type="ECO:0000313" key="13">
    <source>
        <dbReference type="EMBL" id="ORE86401.1"/>
    </source>
</evidence>
<keyword evidence="4" id="KW-0489">Methyltransferase</keyword>
<evidence type="ECO:0000256" key="10">
    <source>
        <dbReference type="ARBA" id="ARBA00023136"/>
    </source>
</evidence>
<dbReference type="OrthoDB" id="7068465at2"/>
<comment type="subcellular location">
    <subcellularLocation>
        <location evidence="1">Endoplasmic reticulum membrane</location>
        <topology evidence="1">Multi-pass membrane protein</topology>
    </subcellularLocation>
</comment>
<dbReference type="AlphaFoldDB" id="A0A1Y1SCR3"/>
<keyword evidence="7 12" id="KW-0812">Transmembrane</keyword>
<dbReference type="Gene3D" id="1.20.120.1630">
    <property type="match status" value="1"/>
</dbReference>
<gene>
    <name evidence="13" type="ORF">ATO7_13928</name>
</gene>
<dbReference type="InterPro" id="IPR024960">
    <property type="entry name" value="PEMT/MFAP"/>
</dbReference>
<evidence type="ECO:0000256" key="1">
    <source>
        <dbReference type="ARBA" id="ARBA00004477"/>
    </source>
</evidence>
<evidence type="ECO:0000256" key="6">
    <source>
        <dbReference type="ARBA" id="ARBA00022691"/>
    </source>
</evidence>
<dbReference type="STRING" id="1317117.ATO7_13928"/>
<keyword evidence="14" id="KW-1185">Reference proteome</keyword>
<evidence type="ECO:0000256" key="3">
    <source>
        <dbReference type="ARBA" id="ARBA00005189"/>
    </source>
</evidence>
<keyword evidence="8" id="KW-0256">Endoplasmic reticulum</keyword>
<evidence type="ECO:0000256" key="5">
    <source>
        <dbReference type="ARBA" id="ARBA00022679"/>
    </source>
</evidence>
<feature type="transmembrane region" description="Helical" evidence="12">
    <location>
        <begin position="80"/>
        <end position="99"/>
    </location>
</feature>
<accession>A0A1Y1SCR3</accession>
<dbReference type="PANTHER" id="PTHR15458:SF5">
    <property type="entry name" value="PHOSPHATIDYLETHANOLAMINE N-METHYLTRANSFERASE"/>
    <property type="match status" value="1"/>
</dbReference>
<comment type="caution">
    <text evidence="13">The sequence shown here is derived from an EMBL/GenBank/DDBJ whole genome shotgun (WGS) entry which is preliminary data.</text>
</comment>
<evidence type="ECO:0000313" key="14">
    <source>
        <dbReference type="Proteomes" id="UP000192342"/>
    </source>
</evidence>
<name>A0A1Y1SCR3_9GAMM</name>
<reference evidence="13 14" key="1">
    <citation type="submission" date="2013-04" db="EMBL/GenBank/DDBJ databases">
        <title>Oceanococcus atlanticus 22II-S10r2 Genome Sequencing.</title>
        <authorList>
            <person name="Lai Q."/>
            <person name="Li G."/>
            <person name="Shao Z."/>
        </authorList>
    </citation>
    <scope>NUCLEOTIDE SEQUENCE [LARGE SCALE GENOMIC DNA]</scope>
    <source>
        <strain evidence="13 14">22II-S10r2</strain>
    </source>
</reference>
<evidence type="ECO:0000256" key="8">
    <source>
        <dbReference type="ARBA" id="ARBA00022824"/>
    </source>
</evidence>
<dbReference type="GO" id="GO:0006656">
    <property type="term" value="P:phosphatidylcholine biosynthetic process"/>
    <property type="evidence" value="ECO:0007669"/>
    <property type="project" value="InterPro"/>
</dbReference>
<keyword evidence="9 12" id="KW-1133">Transmembrane helix</keyword>
<sequence length="196" mass="22735">MSFSLFLAFFAAAVVLSFERLTYIYVWRRPRAFASRCRRWRLAADPVAGLERLFYLFKVIQILVFAAWIFMFSAGQWPQLAAWPFLSGGIVLILVGQMLNLMTFWRLGRVGIFYGVRFGHEVAWCRQFPFSVFRNPQYLGTVLSIWGLFIAVRFEQPDWLLIPLLQTLYYALGAHFEKDSPRQPGAYVQAEVRATG</sequence>
<dbReference type="RefSeq" id="WP_083562723.1">
    <property type="nucleotide sequence ID" value="NZ_AQQV01000003.1"/>
</dbReference>
<evidence type="ECO:0000256" key="12">
    <source>
        <dbReference type="SAM" id="Phobius"/>
    </source>
</evidence>
<proteinExistence type="predicted"/>
<dbReference type="Proteomes" id="UP000192342">
    <property type="component" value="Unassembled WGS sequence"/>
</dbReference>
<dbReference type="GO" id="GO:0000773">
    <property type="term" value="F:phosphatidyl-N-methylethanolamine N-methyltransferase activity"/>
    <property type="evidence" value="ECO:0007669"/>
    <property type="project" value="UniProtKB-EC"/>
</dbReference>
<protein>
    <recommendedName>
        <fullName evidence="11">phosphatidyl-N-methylethanolamine N-methyltransferase</fullName>
        <ecNumber evidence="11">2.1.1.71</ecNumber>
    </recommendedName>
</protein>
<keyword evidence="10 12" id="KW-0472">Membrane</keyword>
<feature type="transmembrane region" description="Helical" evidence="12">
    <location>
        <begin position="53"/>
        <end position="73"/>
    </location>
</feature>
<keyword evidence="6" id="KW-0949">S-adenosyl-L-methionine</keyword>
<evidence type="ECO:0000256" key="9">
    <source>
        <dbReference type="ARBA" id="ARBA00022989"/>
    </source>
</evidence>